<dbReference type="Pfam" id="PF00990">
    <property type="entry name" value="GGDEF"/>
    <property type="match status" value="1"/>
</dbReference>
<dbReference type="AlphaFoldDB" id="A0A2P1NHN9"/>
<evidence type="ECO:0000313" key="2">
    <source>
        <dbReference type="EMBL" id="AVP56569.1"/>
    </source>
</evidence>
<dbReference type="OrthoDB" id="9813903at2"/>
<dbReference type="Proteomes" id="UP000241829">
    <property type="component" value="Chromosome"/>
</dbReference>
<accession>A0A2P1NHN9</accession>
<dbReference type="PROSITE" id="PS50887">
    <property type="entry name" value="GGDEF"/>
    <property type="match status" value="1"/>
</dbReference>
<gene>
    <name evidence="2" type="ORF">C7H73_02000</name>
</gene>
<dbReference type="InterPro" id="IPR029016">
    <property type="entry name" value="GAF-like_dom_sf"/>
</dbReference>
<dbReference type="InterPro" id="IPR052163">
    <property type="entry name" value="DGC-Regulatory_Protein"/>
</dbReference>
<keyword evidence="3" id="KW-1185">Reference proteome</keyword>
<organism evidence="2 3">
    <name type="scientific">Pulveribacter suum</name>
    <dbReference type="NCBI Taxonomy" id="2116657"/>
    <lineage>
        <taxon>Bacteria</taxon>
        <taxon>Pseudomonadati</taxon>
        <taxon>Pseudomonadota</taxon>
        <taxon>Betaproteobacteria</taxon>
        <taxon>Burkholderiales</taxon>
        <taxon>Comamonadaceae</taxon>
        <taxon>Pulveribacter</taxon>
    </lineage>
</organism>
<dbReference type="InterPro" id="IPR000160">
    <property type="entry name" value="GGDEF_dom"/>
</dbReference>
<dbReference type="NCBIfam" id="TIGR00254">
    <property type="entry name" value="GGDEF"/>
    <property type="match status" value="1"/>
</dbReference>
<sequence length="341" mass="36992">MPELFEHLTRSLTRAQTLEELTRPLLQLLQEVTGLESTYLTTIDLQASQQHVLYARNTQAQALEIPEGLTVPWHDTLCKRALDEGRPITEDVAGCWADSQAAAALGIQTYASAPVRLSDERLYGTLCAASAARHTLAPAAQHMLGLFARLIAQQIEREQLLHELVQANERLSTYASTDPLTRLPNRRALEQALARQLAQGQRQGTAVLVAFVDLDRFKQINDTHGHDVGDQFLVHIARRLQGVLRAQDLAARHGGDEFVVMGPGPQPCDDVDAARQAFAERLSAATATRFDNGRVALDYAGASVGAVAVLPGTLAAGQALQAADRAMYEVKQARQRGAAAG</sequence>
<dbReference type="Pfam" id="PF01590">
    <property type="entry name" value="GAF"/>
    <property type="match status" value="1"/>
</dbReference>
<dbReference type="SMART" id="SM00267">
    <property type="entry name" value="GGDEF"/>
    <property type="match status" value="1"/>
</dbReference>
<reference evidence="3" key="1">
    <citation type="submission" date="2018-03" db="EMBL/GenBank/DDBJ databases">
        <title>Genome sequencing of Melaminivora sp. strain SC2-7.</title>
        <authorList>
            <person name="Kim S.-J."/>
            <person name="Heo J."/>
            <person name="Ahn J.-H."/>
            <person name="Kwon S.-W."/>
        </authorList>
    </citation>
    <scope>NUCLEOTIDE SEQUENCE [LARGE SCALE GENOMIC DNA]</scope>
    <source>
        <strain evidence="3">SC2-7</strain>
    </source>
</reference>
<dbReference type="PANTHER" id="PTHR46663:SF2">
    <property type="entry name" value="GGDEF DOMAIN-CONTAINING PROTEIN"/>
    <property type="match status" value="1"/>
</dbReference>
<evidence type="ECO:0000313" key="3">
    <source>
        <dbReference type="Proteomes" id="UP000241829"/>
    </source>
</evidence>
<evidence type="ECO:0000259" key="1">
    <source>
        <dbReference type="PROSITE" id="PS50887"/>
    </source>
</evidence>
<dbReference type="KEGG" id="melm:C7H73_02000"/>
<dbReference type="Gene3D" id="3.30.70.270">
    <property type="match status" value="1"/>
</dbReference>
<dbReference type="PANTHER" id="PTHR46663">
    <property type="entry name" value="DIGUANYLATE CYCLASE DGCT-RELATED"/>
    <property type="match status" value="1"/>
</dbReference>
<dbReference type="InterPro" id="IPR003018">
    <property type="entry name" value="GAF"/>
</dbReference>
<dbReference type="RefSeq" id="WP_106845130.1">
    <property type="nucleotide sequence ID" value="NZ_CP027792.1"/>
</dbReference>
<dbReference type="Gene3D" id="3.30.450.40">
    <property type="match status" value="1"/>
</dbReference>
<dbReference type="EMBL" id="CP027792">
    <property type="protein sequence ID" value="AVP56569.1"/>
    <property type="molecule type" value="Genomic_DNA"/>
</dbReference>
<dbReference type="InterPro" id="IPR043128">
    <property type="entry name" value="Rev_trsase/Diguanyl_cyclase"/>
</dbReference>
<protein>
    <submittedName>
        <fullName evidence="2">Diguanylate cyclase</fullName>
    </submittedName>
</protein>
<dbReference type="CDD" id="cd01949">
    <property type="entry name" value="GGDEF"/>
    <property type="match status" value="1"/>
</dbReference>
<dbReference type="SUPFAM" id="SSF55073">
    <property type="entry name" value="Nucleotide cyclase"/>
    <property type="match status" value="1"/>
</dbReference>
<dbReference type="SUPFAM" id="SSF55781">
    <property type="entry name" value="GAF domain-like"/>
    <property type="match status" value="1"/>
</dbReference>
<proteinExistence type="predicted"/>
<name>A0A2P1NHN9_9BURK</name>
<feature type="domain" description="GGDEF" evidence="1">
    <location>
        <begin position="205"/>
        <end position="341"/>
    </location>
</feature>
<dbReference type="InterPro" id="IPR029787">
    <property type="entry name" value="Nucleotide_cyclase"/>
</dbReference>